<feature type="transmembrane region" description="Helical" evidence="5">
    <location>
        <begin position="34"/>
        <end position="54"/>
    </location>
</feature>
<dbReference type="AlphaFoldDB" id="A0A5C8D3Q7"/>
<dbReference type="PANTHER" id="PTHR30249:SF0">
    <property type="entry name" value="PLASTIDAL GLYCOLATE_GLYCERATE TRANSLOCATOR 1, CHLOROPLASTIC"/>
    <property type="match status" value="1"/>
</dbReference>
<evidence type="ECO:0000256" key="3">
    <source>
        <dbReference type="ARBA" id="ARBA00022989"/>
    </source>
</evidence>
<dbReference type="InterPro" id="IPR007300">
    <property type="entry name" value="CidB/LrgB"/>
</dbReference>
<keyword evidence="4 5" id="KW-0472">Membrane</keyword>
<sequence>MIELFKSNPIIPIVITLIAYIISYAIYIKTKLPILTPLVTSAVLVGFSLYFMNIPYSVYNESGGKFINALVGPATVVLALPIYRNLPILKANLPVILISIAIGSAIGIIGIFIMSKLFGISDNILLSLLPKSVTTAIAVDIAESIGGIKSIAVLSVVLSGITGAIVAPFICKIFKIKSPFAIGLGIGTSSHALGTSKAIEMGETEGAMSGLAIGLAGALTVVLLPILYRLLIIIWR</sequence>
<evidence type="ECO:0000256" key="2">
    <source>
        <dbReference type="ARBA" id="ARBA00022692"/>
    </source>
</evidence>
<evidence type="ECO:0000256" key="1">
    <source>
        <dbReference type="ARBA" id="ARBA00004141"/>
    </source>
</evidence>
<feature type="transmembrane region" description="Helical" evidence="5">
    <location>
        <begin position="151"/>
        <end position="171"/>
    </location>
</feature>
<keyword evidence="3 5" id="KW-1133">Transmembrane helix</keyword>
<reference evidence="6 7" key="1">
    <citation type="journal article" date="1992" name="Lakartidningen">
        <title>[Penicillin V and not amoxicillin is the first choice preparation in acute otitis].</title>
        <authorList>
            <person name="Kamme C."/>
            <person name="Lundgren K."/>
            <person name="Prellner K."/>
        </authorList>
    </citation>
    <scope>NUCLEOTIDE SEQUENCE [LARGE SCALE GENOMIC DNA]</scope>
    <source>
        <strain evidence="6 7">513A</strain>
    </source>
</reference>
<feature type="transmembrane region" description="Helical" evidence="5">
    <location>
        <begin position="211"/>
        <end position="235"/>
    </location>
</feature>
<dbReference type="PANTHER" id="PTHR30249">
    <property type="entry name" value="PUTATIVE SEROTONIN TRANSPORTER"/>
    <property type="match status" value="1"/>
</dbReference>
<dbReference type="RefSeq" id="WP_147738373.1">
    <property type="nucleotide sequence ID" value="NZ_SAXU01000001.1"/>
</dbReference>
<feature type="transmembrane region" description="Helical" evidence="5">
    <location>
        <begin position="66"/>
        <end position="83"/>
    </location>
</feature>
<keyword evidence="2 5" id="KW-0812">Transmembrane</keyword>
<protein>
    <submittedName>
        <fullName evidence="6">LrgB family protein</fullName>
    </submittedName>
</protein>
<comment type="subcellular location">
    <subcellularLocation>
        <location evidence="1">Membrane</location>
        <topology evidence="1">Multi-pass membrane protein</topology>
    </subcellularLocation>
</comment>
<organism evidence="6 7">
    <name type="scientific">Brachyspira aalborgi</name>
    <dbReference type="NCBI Taxonomy" id="29522"/>
    <lineage>
        <taxon>Bacteria</taxon>
        <taxon>Pseudomonadati</taxon>
        <taxon>Spirochaetota</taxon>
        <taxon>Spirochaetia</taxon>
        <taxon>Brachyspirales</taxon>
        <taxon>Brachyspiraceae</taxon>
        <taxon>Brachyspira</taxon>
    </lineage>
</organism>
<proteinExistence type="predicted"/>
<accession>A0A5C8D3Q7</accession>
<dbReference type="EMBL" id="SAXU01000001">
    <property type="protein sequence ID" value="TXJ20109.1"/>
    <property type="molecule type" value="Genomic_DNA"/>
</dbReference>
<evidence type="ECO:0000313" key="7">
    <source>
        <dbReference type="Proteomes" id="UP000324638"/>
    </source>
</evidence>
<gene>
    <name evidence="6" type="ORF">EPJ79_02835</name>
</gene>
<dbReference type="GO" id="GO:0016020">
    <property type="term" value="C:membrane"/>
    <property type="evidence" value="ECO:0007669"/>
    <property type="project" value="UniProtKB-SubCell"/>
</dbReference>
<dbReference type="Proteomes" id="UP000324638">
    <property type="component" value="Unassembled WGS sequence"/>
</dbReference>
<feature type="transmembrane region" description="Helical" evidence="5">
    <location>
        <begin position="95"/>
        <end position="113"/>
    </location>
</feature>
<evidence type="ECO:0000256" key="4">
    <source>
        <dbReference type="ARBA" id="ARBA00023136"/>
    </source>
</evidence>
<evidence type="ECO:0000313" key="6">
    <source>
        <dbReference type="EMBL" id="TXJ20109.1"/>
    </source>
</evidence>
<feature type="transmembrane region" description="Helical" evidence="5">
    <location>
        <begin position="180"/>
        <end position="199"/>
    </location>
</feature>
<dbReference type="Pfam" id="PF04172">
    <property type="entry name" value="LrgB"/>
    <property type="match status" value="1"/>
</dbReference>
<name>A0A5C8D3Q7_9SPIR</name>
<feature type="transmembrane region" description="Helical" evidence="5">
    <location>
        <begin position="9"/>
        <end position="28"/>
    </location>
</feature>
<evidence type="ECO:0000256" key="5">
    <source>
        <dbReference type="SAM" id="Phobius"/>
    </source>
</evidence>
<comment type="caution">
    <text evidence="6">The sequence shown here is derived from an EMBL/GenBank/DDBJ whole genome shotgun (WGS) entry which is preliminary data.</text>
</comment>